<feature type="coiled-coil region" evidence="7">
    <location>
        <begin position="27"/>
        <end position="54"/>
    </location>
</feature>
<sequence>MNNFKSPCGNFKSPVQGKCEKKSMSSAEDITENIKETKEKLAGVIHQINLLKAEGCSEEELKLHIDKLHEYNEIKDVGQMIL</sequence>
<keyword evidence="7" id="KW-0175">Coiled coil</keyword>
<dbReference type="PANTHER" id="PTHR28529:SF2">
    <property type="entry name" value="DNA REPAIR PROTEIN SWI5 HOMOLOG"/>
    <property type="match status" value="1"/>
</dbReference>
<comment type="caution">
    <text evidence="8">The sequence shown here is derived from an EMBL/GenBank/DDBJ whole genome shotgun (WGS) entry which is preliminary data.</text>
</comment>
<evidence type="ECO:0000313" key="8">
    <source>
        <dbReference type="EMBL" id="KAK6196046.1"/>
    </source>
</evidence>
<accession>A0AAN8Q2U6</accession>
<dbReference type="PANTHER" id="PTHR28529">
    <property type="entry name" value="DNA REPAIR PROTEIN SWI5 HOMOLOG"/>
    <property type="match status" value="1"/>
</dbReference>
<dbReference type="GO" id="GO:0034974">
    <property type="term" value="C:Swi5-Swi2 complex"/>
    <property type="evidence" value="ECO:0007669"/>
    <property type="project" value="TreeGrafter"/>
</dbReference>
<name>A0AAN8Q2U6_PATCE</name>
<keyword evidence="3" id="KW-0227">DNA damage</keyword>
<reference evidence="8 9" key="1">
    <citation type="submission" date="2024-01" db="EMBL/GenBank/DDBJ databases">
        <title>The genome of the rayed Mediterranean limpet Patella caerulea (Linnaeus, 1758).</title>
        <authorList>
            <person name="Anh-Thu Weber A."/>
            <person name="Halstead-Nussloch G."/>
        </authorList>
    </citation>
    <scope>NUCLEOTIDE SEQUENCE [LARGE SCALE GENOMIC DNA]</scope>
    <source>
        <strain evidence="8">AATW-2023a</strain>
        <tissue evidence="8">Whole specimen</tissue>
    </source>
</reference>
<evidence type="ECO:0000256" key="7">
    <source>
        <dbReference type="SAM" id="Coils"/>
    </source>
</evidence>
<dbReference type="GO" id="GO:0032798">
    <property type="term" value="C:Swi5-Sfr1 complex"/>
    <property type="evidence" value="ECO:0007669"/>
    <property type="project" value="TreeGrafter"/>
</dbReference>
<evidence type="ECO:0000256" key="2">
    <source>
        <dbReference type="ARBA" id="ARBA00019825"/>
    </source>
</evidence>
<proteinExistence type="inferred from homology"/>
<dbReference type="Proteomes" id="UP001347796">
    <property type="component" value="Unassembled WGS sequence"/>
</dbReference>
<evidence type="ECO:0000256" key="1">
    <source>
        <dbReference type="ARBA" id="ARBA00008060"/>
    </source>
</evidence>
<evidence type="ECO:0000256" key="5">
    <source>
        <dbReference type="ARBA" id="ARBA00025380"/>
    </source>
</evidence>
<evidence type="ECO:0000256" key="4">
    <source>
        <dbReference type="ARBA" id="ARBA00023204"/>
    </source>
</evidence>
<keyword evidence="9" id="KW-1185">Reference proteome</keyword>
<organism evidence="8 9">
    <name type="scientific">Patella caerulea</name>
    <name type="common">Rayed Mediterranean limpet</name>
    <dbReference type="NCBI Taxonomy" id="87958"/>
    <lineage>
        <taxon>Eukaryota</taxon>
        <taxon>Metazoa</taxon>
        <taxon>Spiralia</taxon>
        <taxon>Lophotrochozoa</taxon>
        <taxon>Mollusca</taxon>
        <taxon>Gastropoda</taxon>
        <taxon>Patellogastropoda</taxon>
        <taxon>Patelloidea</taxon>
        <taxon>Patellidae</taxon>
        <taxon>Patella</taxon>
    </lineage>
</organism>
<dbReference type="InterPro" id="IPR010760">
    <property type="entry name" value="DNA-repair_Swi5"/>
</dbReference>
<comment type="function">
    <text evidence="5">Component of the swi5-sfr1 complex, a complex required for double-strand break repair via homologous recombination.</text>
</comment>
<keyword evidence="4" id="KW-0234">DNA repair</keyword>
<dbReference type="GO" id="GO:0000724">
    <property type="term" value="P:double-strand break repair via homologous recombination"/>
    <property type="evidence" value="ECO:0007669"/>
    <property type="project" value="TreeGrafter"/>
</dbReference>
<evidence type="ECO:0000313" key="9">
    <source>
        <dbReference type="Proteomes" id="UP001347796"/>
    </source>
</evidence>
<evidence type="ECO:0000256" key="3">
    <source>
        <dbReference type="ARBA" id="ARBA00022763"/>
    </source>
</evidence>
<comment type="similarity">
    <text evidence="1">Belongs to the SWI5/SAE3 family.</text>
</comment>
<evidence type="ECO:0000256" key="6">
    <source>
        <dbReference type="ARBA" id="ARBA00030081"/>
    </source>
</evidence>
<dbReference type="EMBL" id="JAZGQO010000001">
    <property type="protein sequence ID" value="KAK6196046.1"/>
    <property type="molecule type" value="Genomic_DNA"/>
</dbReference>
<dbReference type="Pfam" id="PF07061">
    <property type="entry name" value="Swi5"/>
    <property type="match status" value="1"/>
</dbReference>
<gene>
    <name evidence="8" type="ORF">SNE40_001346</name>
</gene>
<protein>
    <recommendedName>
        <fullName evidence="2">DNA repair protein SWI5 homolog</fullName>
    </recommendedName>
    <alternativeName>
        <fullName evidence="6">Protein SAE3 homolog</fullName>
    </alternativeName>
</protein>
<dbReference type="Gene3D" id="1.20.5.170">
    <property type="match status" value="1"/>
</dbReference>
<dbReference type="AlphaFoldDB" id="A0AAN8Q2U6"/>